<evidence type="ECO:0000313" key="8">
    <source>
        <dbReference type="EMBL" id="APH70160.1"/>
    </source>
</evidence>
<dbReference type="KEGG" id="meso:BSQ44_01260"/>
<dbReference type="PANTHER" id="PTHR38459">
    <property type="entry name" value="PROPHAGE BACTOPRENOL-LINKED GLUCOSE TRANSLOCASE HOMOLOG"/>
    <property type="match status" value="1"/>
</dbReference>
<dbReference type="InterPro" id="IPR051401">
    <property type="entry name" value="GtrA_CellWall_Glycosyl"/>
</dbReference>
<dbReference type="STRING" id="1670800.BSQ44_01260"/>
<evidence type="ECO:0000256" key="1">
    <source>
        <dbReference type="ARBA" id="ARBA00004141"/>
    </source>
</evidence>
<sequence>MTVLRSVWDGYPGLRFLVVGGSCAVLYFAICLTLIEVGDMGPAPASAITYFICFWISYGAQREIAFRSTRSHSITLVRYAIWHLFGATAVSLGTAYASEASDLSPAFAAIVSTVLCGIASFFISSRWVFRQG</sequence>
<evidence type="ECO:0000313" key="9">
    <source>
        <dbReference type="Proteomes" id="UP000182840"/>
    </source>
</evidence>
<comment type="similarity">
    <text evidence="2">Belongs to the GtrA family.</text>
</comment>
<dbReference type="PANTHER" id="PTHR38459:SF1">
    <property type="entry name" value="PROPHAGE BACTOPRENOL-LINKED GLUCOSE TRANSLOCASE HOMOLOG"/>
    <property type="match status" value="1"/>
</dbReference>
<evidence type="ECO:0000256" key="6">
    <source>
        <dbReference type="SAM" id="Phobius"/>
    </source>
</evidence>
<keyword evidence="4 6" id="KW-1133">Transmembrane helix</keyword>
<keyword evidence="9" id="KW-1185">Reference proteome</keyword>
<organism evidence="8 9">
    <name type="scientific">Aquibium oceanicum</name>
    <dbReference type="NCBI Taxonomy" id="1670800"/>
    <lineage>
        <taxon>Bacteria</taxon>
        <taxon>Pseudomonadati</taxon>
        <taxon>Pseudomonadota</taxon>
        <taxon>Alphaproteobacteria</taxon>
        <taxon>Hyphomicrobiales</taxon>
        <taxon>Phyllobacteriaceae</taxon>
        <taxon>Aquibium</taxon>
    </lineage>
</organism>
<dbReference type="InterPro" id="IPR007267">
    <property type="entry name" value="GtrA_DPMS_TM"/>
</dbReference>
<dbReference type="OrthoDB" id="5422757at2"/>
<keyword evidence="5 6" id="KW-0472">Membrane</keyword>
<feature type="domain" description="GtrA/DPMS transmembrane" evidence="7">
    <location>
        <begin position="15"/>
        <end position="129"/>
    </location>
</feature>
<reference evidence="9" key="1">
    <citation type="submission" date="2016-11" db="EMBL/GenBank/DDBJ databases">
        <title>Mesorhizobium oceanicum sp. nov., isolated from deep seawater in South China Sea.</title>
        <authorList>
            <person name="Fu G.-Y."/>
        </authorList>
    </citation>
    <scope>NUCLEOTIDE SEQUENCE [LARGE SCALE GENOMIC DNA]</scope>
    <source>
        <strain evidence="9">B7</strain>
    </source>
</reference>
<feature type="transmembrane region" description="Helical" evidence="6">
    <location>
        <begin position="103"/>
        <end position="123"/>
    </location>
</feature>
<gene>
    <name evidence="8" type="ORF">BSQ44_01260</name>
</gene>
<dbReference type="GO" id="GO:0000271">
    <property type="term" value="P:polysaccharide biosynthetic process"/>
    <property type="evidence" value="ECO:0007669"/>
    <property type="project" value="InterPro"/>
</dbReference>
<dbReference type="RefSeq" id="WP_072601573.1">
    <property type="nucleotide sequence ID" value="NZ_CP018171.1"/>
</dbReference>
<accession>A0A1L3SLB2</accession>
<evidence type="ECO:0000256" key="5">
    <source>
        <dbReference type="ARBA" id="ARBA00023136"/>
    </source>
</evidence>
<dbReference type="EMBL" id="CP018171">
    <property type="protein sequence ID" value="APH70160.1"/>
    <property type="molecule type" value="Genomic_DNA"/>
</dbReference>
<dbReference type="GO" id="GO:0005886">
    <property type="term" value="C:plasma membrane"/>
    <property type="evidence" value="ECO:0007669"/>
    <property type="project" value="TreeGrafter"/>
</dbReference>
<name>A0A1L3SLB2_9HYPH</name>
<feature type="transmembrane region" description="Helical" evidence="6">
    <location>
        <begin position="12"/>
        <end position="35"/>
    </location>
</feature>
<keyword evidence="3 6" id="KW-0812">Transmembrane</keyword>
<dbReference type="AlphaFoldDB" id="A0A1L3SLB2"/>
<comment type="subcellular location">
    <subcellularLocation>
        <location evidence="1">Membrane</location>
        <topology evidence="1">Multi-pass membrane protein</topology>
    </subcellularLocation>
</comment>
<evidence type="ECO:0000259" key="7">
    <source>
        <dbReference type="Pfam" id="PF04138"/>
    </source>
</evidence>
<evidence type="ECO:0000256" key="3">
    <source>
        <dbReference type="ARBA" id="ARBA00022692"/>
    </source>
</evidence>
<dbReference type="Pfam" id="PF04138">
    <property type="entry name" value="GtrA_DPMS_TM"/>
    <property type="match status" value="1"/>
</dbReference>
<protein>
    <recommendedName>
        <fullName evidence="7">GtrA/DPMS transmembrane domain-containing protein</fullName>
    </recommendedName>
</protein>
<feature type="transmembrane region" description="Helical" evidence="6">
    <location>
        <begin position="79"/>
        <end position="97"/>
    </location>
</feature>
<evidence type="ECO:0000256" key="2">
    <source>
        <dbReference type="ARBA" id="ARBA00009399"/>
    </source>
</evidence>
<proteinExistence type="inferred from homology"/>
<dbReference type="Proteomes" id="UP000182840">
    <property type="component" value="Chromosome"/>
</dbReference>
<feature type="transmembrane region" description="Helical" evidence="6">
    <location>
        <begin position="41"/>
        <end position="58"/>
    </location>
</feature>
<evidence type="ECO:0000256" key="4">
    <source>
        <dbReference type="ARBA" id="ARBA00022989"/>
    </source>
</evidence>